<organism evidence="1 2">
    <name type="scientific">Gottfriedia solisilvae</name>
    <dbReference type="NCBI Taxonomy" id="1516104"/>
    <lineage>
        <taxon>Bacteria</taxon>
        <taxon>Bacillati</taxon>
        <taxon>Bacillota</taxon>
        <taxon>Bacilli</taxon>
        <taxon>Bacillales</taxon>
        <taxon>Bacillaceae</taxon>
        <taxon>Gottfriedia</taxon>
    </lineage>
</organism>
<keyword evidence="2" id="KW-1185">Reference proteome</keyword>
<dbReference type="EMBL" id="BMHB01000001">
    <property type="protein sequence ID" value="GGI14869.1"/>
    <property type="molecule type" value="Genomic_DNA"/>
</dbReference>
<dbReference type="Proteomes" id="UP000626244">
    <property type="component" value="Unassembled WGS sequence"/>
</dbReference>
<evidence type="ECO:0000313" key="2">
    <source>
        <dbReference type="Proteomes" id="UP000626244"/>
    </source>
</evidence>
<dbReference type="AlphaFoldDB" id="A0A8J3EZE0"/>
<evidence type="ECO:0000313" key="1">
    <source>
        <dbReference type="EMBL" id="GGI14869.1"/>
    </source>
</evidence>
<reference evidence="2" key="1">
    <citation type="journal article" date="2019" name="Int. J. Syst. Evol. Microbiol.">
        <title>The Global Catalogue of Microorganisms (GCM) 10K type strain sequencing project: providing services to taxonomists for standard genome sequencing and annotation.</title>
        <authorList>
            <consortium name="The Broad Institute Genomics Platform"/>
            <consortium name="The Broad Institute Genome Sequencing Center for Infectious Disease"/>
            <person name="Wu L."/>
            <person name="Ma J."/>
        </authorList>
    </citation>
    <scope>NUCLEOTIDE SEQUENCE [LARGE SCALE GENOMIC DNA]</scope>
    <source>
        <strain evidence="2">CGMCC 1.14993</strain>
    </source>
</reference>
<comment type="caution">
    <text evidence="1">The sequence shown here is derived from an EMBL/GenBank/DDBJ whole genome shotgun (WGS) entry which is preliminary data.</text>
</comment>
<sequence>MLLMNEKSGSKIFDIDESFECKESPNDDSSTCIKDDKSSYFSLIHFRIGNNVPCPLCEKWTNYSKYAKHAREKHEGKTTKEILDQKENLNIMYEMYQKEKQKE</sequence>
<accession>A0A8J3EZE0</accession>
<gene>
    <name evidence="1" type="ORF">GCM10007380_25110</name>
</gene>
<name>A0A8J3EZE0_9BACI</name>
<proteinExistence type="predicted"/>
<protein>
    <submittedName>
        <fullName evidence="1">Uncharacterized protein</fullName>
    </submittedName>
</protein>